<dbReference type="RefSeq" id="WP_074573435.1">
    <property type="nucleotide sequence ID" value="NZ_FNJQ01000044.1"/>
</dbReference>
<evidence type="ECO:0000313" key="2">
    <source>
        <dbReference type="Proteomes" id="UP000182412"/>
    </source>
</evidence>
<dbReference type="OrthoDB" id="1666120at2"/>
<dbReference type="AlphaFoldDB" id="A0A1H0V2X0"/>
<proteinExistence type="predicted"/>
<name>A0A1H0V2X0_SELRU</name>
<accession>A0A1H0V2X0</accession>
<evidence type="ECO:0000313" key="1">
    <source>
        <dbReference type="EMBL" id="SDP72879.1"/>
    </source>
</evidence>
<gene>
    <name evidence="1" type="ORF">SAMN05216366_1443</name>
</gene>
<dbReference type="Proteomes" id="UP000182412">
    <property type="component" value="Unassembled WGS sequence"/>
</dbReference>
<dbReference type="EMBL" id="FNJQ01000044">
    <property type="protein sequence ID" value="SDP72879.1"/>
    <property type="molecule type" value="Genomic_DNA"/>
</dbReference>
<sequence length="163" mass="18658">MSIIDFAKAREARLAKVARAKAEPYARYTAMLEALDKEDLTAMESIAQVHALQMAYRIVEHSPYWGTKQGNFFLQTWSALEAVVPVIGDLIIANSFVDNSVRLRGQRYTSNEVGLWAARRMILDYLLILIDDNSRPDDWLDIRDKQPLQNVFAHLGYNIDRSN</sequence>
<protein>
    <submittedName>
        <fullName evidence="1">Uncharacterized protein</fullName>
    </submittedName>
</protein>
<organism evidence="1 2">
    <name type="scientific">Selenomonas ruminantium</name>
    <dbReference type="NCBI Taxonomy" id="971"/>
    <lineage>
        <taxon>Bacteria</taxon>
        <taxon>Bacillati</taxon>
        <taxon>Bacillota</taxon>
        <taxon>Negativicutes</taxon>
        <taxon>Selenomonadales</taxon>
        <taxon>Selenomonadaceae</taxon>
        <taxon>Selenomonas</taxon>
    </lineage>
</organism>
<reference evidence="1 2" key="1">
    <citation type="submission" date="2016-10" db="EMBL/GenBank/DDBJ databases">
        <authorList>
            <person name="de Groot N.N."/>
        </authorList>
    </citation>
    <scope>NUCLEOTIDE SEQUENCE [LARGE SCALE GENOMIC DNA]</scope>
    <source>
        <strain evidence="1 2">S137</strain>
    </source>
</reference>